<comment type="caution">
    <text evidence="12">The sequence shown here is derived from an EMBL/GenBank/DDBJ whole genome shotgun (WGS) entry which is preliminary data.</text>
</comment>
<accession>A0A318TQ70</accession>
<keyword evidence="4 12" id="KW-0858">Xylan degradation</keyword>
<evidence type="ECO:0000313" key="12">
    <source>
        <dbReference type="EMBL" id="PYF06962.1"/>
    </source>
</evidence>
<dbReference type="InterPro" id="IPR044846">
    <property type="entry name" value="GH10"/>
</dbReference>
<evidence type="ECO:0000256" key="3">
    <source>
        <dbReference type="ARBA" id="ARBA00012590"/>
    </source>
</evidence>
<dbReference type="Gene3D" id="3.20.20.80">
    <property type="entry name" value="Glycosidases"/>
    <property type="match status" value="1"/>
</dbReference>
<evidence type="ECO:0000256" key="8">
    <source>
        <dbReference type="ARBA" id="ARBA00023295"/>
    </source>
</evidence>
<keyword evidence="5 10" id="KW-0732">Signal</keyword>
<dbReference type="PROSITE" id="PS51318">
    <property type="entry name" value="TAT"/>
    <property type="match status" value="1"/>
</dbReference>
<name>A0A318TQ70_9RHOB</name>
<proteinExistence type="inferred from homology"/>
<dbReference type="RefSeq" id="WP_181420928.1">
    <property type="nucleotide sequence ID" value="NZ_QJTK01000021.1"/>
</dbReference>
<dbReference type="InterPro" id="IPR006311">
    <property type="entry name" value="TAT_signal"/>
</dbReference>
<dbReference type="InterPro" id="IPR017853">
    <property type="entry name" value="GH"/>
</dbReference>
<reference evidence="12 13" key="1">
    <citation type="submission" date="2018-06" db="EMBL/GenBank/DDBJ databases">
        <title>Genomic Encyclopedia of Type Strains, Phase III (KMG-III): the genomes of soil and plant-associated and newly described type strains.</title>
        <authorList>
            <person name="Whitman W."/>
        </authorList>
    </citation>
    <scope>NUCLEOTIDE SEQUENCE [LARGE SCALE GENOMIC DNA]</scope>
    <source>
        <strain evidence="12 13">JA737</strain>
    </source>
</reference>
<feature type="domain" description="GH10" evidence="11">
    <location>
        <begin position="23"/>
        <end position="378"/>
    </location>
</feature>
<dbReference type="Proteomes" id="UP000247727">
    <property type="component" value="Unassembled WGS sequence"/>
</dbReference>
<feature type="signal peptide" evidence="10">
    <location>
        <begin position="1"/>
        <end position="23"/>
    </location>
</feature>
<gene>
    <name evidence="12" type="ORF">C8J30_1216</name>
</gene>
<dbReference type="GO" id="GO:0045493">
    <property type="term" value="P:xylan catabolic process"/>
    <property type="evidence" value="ECO:0007669"/>
    <property type="project" value="UniProtKB-KW"/>
</dbReference>
<keyword evidence="7" id="KW-0119">Carbohydrate metabolism</keyword>
<evidence type="ECO:0000256" key="4">
    <source>
        <dbReference type="ARBA" id="ARBA00022651"/>
    </source>
</evidence>
<evidence type="ECO:0000256" key="2">
    <source>
        <dbReference type="ARBA" id="ARBA00007495"/>
    </source>
</evidence>
<dbReference type="SMART" id="SM00633">
    <property type="entry name" value="Glyco_10"/>
    <property type="match status" value="1"/>
</dbReference>
<comment type="similarity">
    <text evidence="2">Belongs to the glycosyl hydrolase 10 (cellulase F) family.</text>
</comment>
<evidence type="ECO:0000256" key="9">
    <source>
        <dbReference type="ARBA" id="ARBA00023326"/>
    </source>
</evidence>
<dbReference type="SUPFAM" id="SSF51445">
    <property type="entry name" value="(Trans)glycosidases"/>
    <property type="match status" value="1"/>
</dbReference>
<dbReference type="PROSITE" id="PS51760">
    <property type="entry name" value="GH10_2"/>
    <property type="match status" value="1"/>
</dbReference>
<dbReference type="AlphaFoldDB" id="A0A318TQ70"/>
<dbReference type="PANTHER" id="PTHR31490">
    <property type="entry name" value="GLYCOSYL HYDROLASE"/>
    <property type="match status" value="1"/>
</dbReference>
<comment type="catalytic activity">
    <reaction evidence="1">
        <text>Endohydrolysis of (1-&gt;4)-beta-D-xylosidic linkages in xylans.</text>
        <dbReference type="EC" id="3.2.1.8"/>
    </reaction>
</comment>
<sequence>MERRSFLAFAGGALCLRAVPACAAPARALREIASPKGIAIGSIFSHAASEDERQLIRQHCDVVVTENALKPNWLYRALIKPGTLQSEKACGDVSPLQDKDETCLKLVDTTLDFAKASNLGIHGHPVYWAKHGLPGIEALDEDSYTAAWEAHIERLVAHVPDAVSWDVINEPFSKDLDRLRAGGSMALEADKVLGADWERLLDHYAFVIKTLRRVLEPHQKTPRLLLNEAELDGTGDAHQRKRALLPALLAGLESRHAKLDGVGLQCHLSMRSRPDGAATATFIRNLAADGYVAHISELDFRATCGTADSAEAVQASYVGDFLDQVLAEPSVKRLSFWGLSDENHVFTRDRRDDFAKLSPTLFGANRRPKAVFDRIVAAIEAAPER</sequence>
<dbReference type="Pfam" id="PF00331">
    <property type="entry name" value="Glyco_hydro_10"/>
    <property type="match status" value="1"/>
</dbReference>
<dbReference type="GO" id="GO:0031176">
    <property type="term" value="F:endo-1,4-beta-xylanase activity"/>
    <property type="evidence" value="ECO:0007669"/>
    <property type="project" value="UniProtKB-EC"/>
</dbReference>
<keyword evidence="6 12" id="KW-0378">Hydrolase</keyword>
<evidence type="ECO:0000256" key="5">
    <source>
        <dbReference type="ARBA" id="ARBA00022729"/>
    </source>
</evidence>
<evidence type="ECO:0000256" key="7">
    <source>
        <dbReference type="ARBA" id="ARBA00023277"/>
    </source>
</evidence>
<evidence type="ECO:0000256" key="10">
    <source>
        <dbReference type="SAM" id="SignalP"/>
    </source>
</evidence>
<dbReference type="PANTHER" id="PTHR31490:SF88">
    <property type="entry name" value="BETA-XYLANASE"/>
    <property type="match status" value="1"/>
</dbReference>
<dbReference type="EC" id="3.2.1.8" evidence="3"/>
<dbReference type="EMBL" id="QJTK01000021">
    <property type="protein sequence ID" value="PYF06962.1"/>
    <property type="molecule type" value="Genomic_DNA"/>
</dbReference>
<keyword evidence="13" id="KW-1185">Reference proteome</keyword>
<evidence type="ECO:0000256" key="6">
    <source>
        <dbReference type="ARBA" id="ARBA00022801"/>
    </source>
</evidence>
<dbReference type="InterPro" id="IPR001000">
    <property type="entry name" value="GH10_dom"/>
</dbReference>
<organism evidence="12 13">
    <name type="scientific">Rhodobacter viridis</name>
    <dbReference type="NCBI Taxonomy" id="1054202"/>
    <lineage>
        <taxon>Bacteria</taxon>
        <taxon>Pseudomonadati</taxon>
        <taxon>Pseudomonadota</taxon>
        <taxon>Alphaproteobacteria</taxon>
        <taxon>Rhodobacterales</taxon>
        <taxon>Rhodobacter group</taxon>
        <taxon>Rhodobacter</taxon>
    </lineage>
</organism>
<keyword evidence="9" id="KW-0624">Polysaccharide degradation</keyword>
<feature type="chain" id="PRO_5016252846" description="endo-1,4-beta-xylanase" evidence="10">
    <location>
        <begin position="24"/>
        <end position="385"/>
    </location>
</feature>
<evidence type="ECO:0000313" key="13">
    <source>
        <dbReference type="Proteomes" id="UP000247727"/>
    </source>
</evidence>
<protein>
    <recommendedName>
        <fullName evidence="3">endo-1,4-beta-xylanase</fullName>
        <ecNumber evidence="3">3.2.1.8</ecNumber>
    </recommendedName>
</protein>
<keyword evidence="8 12" id="KW-0326">Glycosidase</keyword>
<evidence type="ECO:0000259" key="11">
    <source>
        <dbReference type="PROSITE" id="PS51760"/>
    </source>
</evidence>
<evidence type="ECO:0000256" key="1">
    <source>
        <dbReference type="ARBA" id="ARBA00000681"/>
    </source>
</evidence>